<dbReference type="PANTHER" id="PTHR10828:SF50">
    <property type="entry name" value="REDUCTASE (ARC2), PUTATIVE (AFU_ORTHOLOGUE AFUA_6G13400)-RELATED"/>
    <property type="match status" value="1"/>
</dbReference>
<proteinExistence type="predicted"/>
<evidence type="ECO:0000313" key="3">
    <source>
        <dbReference type="EMBL" id="OCK84981.1"/>
    </source>
</evidence>
<sequence length="162" mass="17964">MTQNGPGASDLPIRPEPPWHAAYPVARNKNPETISRLDLLALIKQGKKPGKDFVLVDLRRTDHEGGTIRGSINLPAQSLFPTIPTLYALFKAANVDTVIWYCGSSRGRGNRAAAWFDDHIKDQGDSNMKSLVLVEGIKGWAGAGTDYVELMDEYNEEAWRKQ</sequence>
<dbReference type="GO" id="GO:0004725">
    <property type="term" value="F:protein tyrosine phosphatase activity"/>
    <property type="evidence" value="ECO:0007669"/>
    <property type="project" value="TreeGrafter"/>
</dbReference>
<dbReference type="SUPFAM" id="SSF52821">
    <property type="entry name" value="Rhodanese/Cell cycle control phosphatase"/>
    <property type="match status" value="1"/>
</dbReference>
<evidence type="ECO:0000313" key="4">
    <source>
        <dbReference type="Proteomes" id="UP000250266"/>
    </source>
</evidence>
<feature type="region of interest" description="Disordered" evidence="1">
    <location>
        <begin position="1"/>
        <end position="23"/>
    </location>
</feature>
<evidence type="ECO:0000259" key="2">
    <source>
        <dbReference type="PROSITE" id="PS50206"/>
    </source>
</evidence>
<dbReference type="AlphaFoldDB" id="A0A8E2EJA6"/>
<dbReference type="Gene3D" id="3.40.250.10">
    <property type="entry name" value="Rhodanese-like domain"/>
    <property type="match status" value="1"/>
</dbReference>
<dbReference type="Pfam" id="PF00581">
    <property type="entry name" value="Rhodanese"/>
    <property type="match status" value="1"/>
</dbReference>
<keyword evidence="4" id="KW-1185">Reference proteome</keyword>
<reference evidence="3 4" key="1">
    <citation type="journal article" date="2016" name="Nat. Commun.">
        <title>Ectomycorrhizal ecology is imprinted in the genome of the dominant symbiotic fungus Cenococcum geophilum.</title>
        <authorList>
            <consortium name="DOE Joint Genome Institute"/>
            <person name="Peter M."/>
            <person name="Kohler A."/>
            <person name="Ohm R.A."/>
            <person name="Kuo A."/>
            <person name="Krutzmann J."/>
            <person name="Morin E."/>
            <person name="Arend M."/>
            <person name="Barry K.W."/>
            <person name="Binder M."/>
            <person name="Choi C."/>
            <person name="Clum A."/>
            <person name="Copeland A."/>
            <person name="Grisel N."/>
            <person name="Haridas S."/>
            <person name="Kipfer T."/>
            <person name="LaButti K."/>
            <person name="Lindquist E."/>
            <person name="Lipzen A."/>
            <person name="Maire R."/>
            <person name="Meier B."/>
            <person name="Mihaltcheva S."/>
            <person name="Molinier V."/>
            <person name="Murat C."/>
            <person name="Poggeler S."/>
            <person name="Quandt C.A."/>
            <person name="Sperisen C."/>
            <person name="Tritt A."/>
            <person name="Tisserant E."/>
            <person name="Crous P.W."/>
            <person name="Henrissat B."/>
            <person name="Nehls U."/>
            <person name="Egli S."/>
            <person name="Spatafora J.W."/>
            <person name="Grigoriev I.V."/>
            <person name="Martin F.M."/>
        </authorList>
    </citation>
    <scope>NUCLEOTIDE SEQUENCE [LARGE SCALE GENOMIC DNA]</scope>
    <source>
        <strain evidence="3 4">CBS 459.81</strain>
    </source>
</reference>
<gene>
    <name evidence="3" type="ORF">K432DRAFT_400639</name>
</gene>
<organism evidence="3 4">
    <name type="scientific">Lepidopterella palustris CBS 459.81</name>
    <dbReference type="NCBI Taxonomy" id="1314670"/>
    <lineage>
        <taxon>Eukaryota</taxon>
        <taxon>Fungi</taxon>
        <taxon>Dikarya</taxon>
        <taxon>Ascomycota</taxon>
        <taxon>Pezizomycotina</taxon>
        <taxon>Dothideomycetes</taxon>
        <taxon>Pleosporomycetidae</taxon>
        <taxon>Mytilinidiales</taxon>
        <taxon>Argynnaceae</taxon>
        <taxon>Lepidopterella</taxon>
    </lineage>
</organism>
<dbReference type="OrthoDB" id="8300214at2759"/>
<protein>
    <submittedName>
        <fullName evidence="3">Rhodanese-like protein</fullName>
    </submittedName>
</protein>
<dbReference type="GO" id="GO:0005634">
    <property type="term" value="C:nucleus"/>
    <property type="evidence" value="ECO:0007669"/>
    <property type="project" value="TreeGrafter"/>
</dbReference>
<dbReference type="PANTHER" id="PTHR10828">
    <property type="entry name" value="M-PHASE INDUCER PHOSPHATASE DUAL SPECIFICITY PHOSPHATASE CDC25"/>
    <property type="match status" value="1"/>
</dbReference>
<dbReference type="EMBL" id="KV744826">
    <property type="protein sequence ID" value="OCK84981.1"/>
    <property type="molecule type" value="Genomic_DNA"/>
</dbReference>
<dbReference type="SMART" id="SM00450">
    <property type="entry name" value="RHOD"/>
    <property type="match status" value="1"/>
</dbReference>
<feature type="domain" description="Rhodanese" evidence="2">
    <location>
        <begin position="49"/>
        <end position="149"/>
    </location>
</feature>
<accession>A0A8E2EJA6</accession>
<dbReference type="InterPro" id="IPR036873">
    <property type="entry name" value="Rhodanese-like_dom_sf"/>
</dbReference>
<name>A0A8E2EJA6_9PEZI</name>
<dbReference type="Proteomes" id="UP000250266">
    <property type="component" value="Unassembled WGS sequence"/>
</dbReference>
<dbReference type="InterPro" id="IPR001763">
    <property type="entry name" value="Rhodanese-like_dom"/>
</dbReference>
<evidence type="ECO:0000256" key="1">
    <source>
        <dbReference type="SAM" id="MobiDB-lite"/>
    </source>
</evidence>
<dbReference type="PROSITE" id="PS50206">
    <property type="entry name" value="RHODANESE_3"/>
    <property type="match status" value="1"/>
</dbReference>
<dbReference type="GO" id="GO:0005737">
    <property type="term" value="C:cytoplasm"/>
    <property type="evidence" value="ECO:0007669"/>
    <property type="project" value="TreeGrafter"/>
</dbReference>